<sequence>MRERVLDLAFLVGVLLKGVDGLVEVVGGVVLLAVPSDRLLGAARAVTAHELAEDPHDVLANLLVHGVQHLDLGTSRFLAAYLLLHGLVKLAIVAALLLGTRRVYPWAIAALLGFLVFQVTQLIAAPTVTVLVLTVFDVLIVVLTWREWRQGRTLRETWRSTVDWVVRRPADTRD</sequence>
<dbReference type="InterPro" id="IPR021125">
    <property type="entry name" value="DUF2127"/>
</dbReference>
<evidence type="ECO:0000256" key="1">
    <source>
        <dbReference type="SAM" id="Phobius"/>
    </source>
</evidence>
<keyword evidence="1" id="KW-0812">Transmembrane</keyword>
<keyword evidence="1" id="KW-0472">Membrane</keyword>
<gene>
    <name evidence="2" type="ORF">ACFPER_04870</name>
</gene>
<dbReference type="PRINTS" id="PR01414">
    <property type="entry name" value="CCMBBIOGNSIS"/>
</dbReference>
<feature type="transmembrane region" description="Helical" evidence="1">
    <location>
        <begin position="103"/>
        <end position="120"/>
    </location>
</feature>
<feature type="transmembrane region" description="Helical" evidence="1">
    <location>
        <begin position="126"/>
        <end position="145"/>
    </location>
</feature>
<accession>A0ABV9R3U7</accession>
<dbReference type="Pfam" id="PF09900">
    <property type="entry name" value="DUF2127"/>
    <property type="match status" value="1"/>
</dbReference>
<dbReference type="EMBL" id="JBHSJC010000001">
    <property type="protein sequence ID" value="MFC4828112.1"/>
    <property type="molecule type" value="Genomic_DNA"/>
</dbReference>
<proteinExistence type="predicted"/>
<feature type="transmembrane region" description="Helical" evidence="1">
    <location>
        <begin position="78"/>
        <end position="98"/>
    </location>
</feature>
<keyword evidence="1" id="KW-1133">Transmembrane helix</keyword>
<name>A0ABV9R3U7_9MICO</name>
<dbReference type="RefSeq" id="WP_204391043.1">
    <property type="nucleotide sequence ID" value="NZ_JAFBBW010000001.1"/>
</dbReference>
<organism evidence="2 3">
    <name type="scientific">Agromyces aurantiacus</name>
    <dbReference type="NCBI Taxonomy" id="165814"/>
    <lineage>
        <taxon>Bacteria</taxon>
        <taxon>Bacillati</taxon>
        <taxon>Actinomycetota</taxon>
        <taxon>Actinomycetes</taxon>
        <taxon>Micrococcales</taxon>
        <taxon>Microbacteriaceae</taxon>
        <taxon>Agromyces</taxon>
    </lineage>
</organism>
<evidence type="ECO:0000313" key="3">
    <source>
        <dbReference type="Proteomes" id="UP001595960"/>
    </source>
</evidence>
<evidence type="ECO:0000313" key="2">
    <source>
        <dbReference type="EMBL" id="MFC4828112.1"/>
    </source>
</evidence>
<dbReference type="Proteomes" id="UP001595960">
    <property type="component" value="Unassembled WGS sequence"/>
</dbReference>
<protein>
    <submittedName>
        <fullName evidence="2">DUF2127 domain-containing protein</fullName>
    </submittedName>
</protein>
<keyword evidence="3" id="KW-1185">Reference proteome</keyword>
<comment type="caution">
    <text evidence="2">The sequence shown here is derived from an EMBL/GenBank/DDBJ whole genome shotgun (WGS) entry which is preliminary data.</text>
</comment>
<reference evidence="3" key="1">
    <citation type="journal article" date="2019" name="Int. J. Syst. Evol. Microbiol.">
        <title>The Global Catalogue of Microorganisms (GCM) 10K type strain sequencing project: providing services to taxonomists for standard genome sequencing and annotation.</title>
        <authorList>
            <consortium name="The Broad Institute Genomics Platform"/>
            <consortium name="The Broad Institute Genome Sequencing Center for Infectious Disease"/>
            <person name="Wu L."/>
            <person name="Ma J."/>
        </authorList>
    </citation>
    <scope>NUCLEOTIDE SEQUENCE [LARGE SCALE GENOMIC DNA]</scope>
    <source>
        <strain evidence="3">CGMCC 1.12192</strain>
    </source>
</reference>